<feature type="signal peptide" evidence="1">
    <location>
        <begin position="1"/>
        <end position="19"/>
    </location>
</feature>
<organism evidence="2 3">
    <name type="scientific">Plectosphaerella plurivora</name>
    <dbReference type="NCBI Taxonomy" id="936078"/>
    <lineage>
        <taxon>Eukaryota</taxon>
        <taxon>Fungi</taxon>
        <taxon>Dikarya</taxon>
        <taxon>Ascomycota</taxon>
        <taxon>Pezizomycotina</taxon>
        <taxon>Sordariomycetes</taxon>
        <taxon>Hypocreomycetidae</taxon>
        <taxon>Glomerellales</taxon>
        <taxon>Plectosphaerellaceae</taxon>
        <taxon>Plectosphaerella</taxon>
    </lineage>
</organism>
<dbReference type="Proteomes" id="UP000770015">
    <property type="component" value="Unassembled WGS sequence"/>
</dbReference>
<accession>A0A9P9ABU8</accession>
<reference evidence="2" key="1">
    <citation type="journal article" date="2021" name="Nat. Commun.">
        <title>Genetic determinants of endophytism in the Arabidopsis root mycobiome.</title>
        <authorList>
            <person name="Mesny F."/>
            <person name="Miyauchi S."/>
            <person name="Thiergart T."/>
            <person name="Pickel B."/>
            <person name="Atanasova L."/>
            <person name="Karlsson M."/>
            <person name="Huettel B."/>
            <person name="Barry K.W."/>
            <person name="Haridas S."/>
            <person name="Chen C."/>
            <person name="Bauer D."/>
            <person name="Andreopoulos W."/>
            <person name="Pangilinan J."/>
            <person name="LaButti K."/>
            <person name="Riley R."/>
            <person name="Lipzen A."/>
            <person name="Clum A."/>
            <person name="Drula E."/>
            <person name="Henrissat B."/>
            <person name="Kohler A."/>
            <person name="Grigoriev I.V."/>
            <person name="Martin F.M."/>
            <person name="Hacquard S."/>
        </authorList>
    </citation>
    <scope>NUCLEOTIDE SEQUENCE</scope>
    <source>
        <strain evidence="2">MPI-SDFR-AT-0117</strain>
    </source>
</reference>
<comment type="caution">
    <text evidence="2">The sequence shown here is derived from an EMBL/GenBank/DDBJ whole genome shotgun (WGS) entry which is preliminary data.</text>
</comment>
<keyword evidence="3" id="KW-1185">Reference proteome</keyword>
<proteinExistence type="predicted"/>
<name>A0A9P9ABU8_9PEZI</name>
<gene>
    <name evidence="2" type="ORF">F5X68DRAFT_228210</name>
</gene>
<keyword evidence="1" id="KW-0732">Signal</keyword>
<protein>
    <submittedName>
        <fullName evidence="2">Uncharacterized protein</fullName>
    </submittedName>
</protein>
<sequence length="174" mass="19285">MQLSTLLLALVASVGLTSAVVIPEPTSLDAPKELASLALTPRGKSPGGGDPFTLQECFKTGLALDKKSRYQAEHRVREACRVTLKGEYLKKSRKRRCLPLTDGNSIKFMIRLAGQRVPELMTLSEEVCVSGLLNLVKHCDKGGKTIDKHWKFEFEPTYLKCPKWVPFLGWGKNG</sequence>
<dbReference type="EMBL" id="JAGSXJ010000003">
    <property type="protein sequence ID" value="KAH6693801.1"/>
    <property type="molecule type" value="Genomic_DNA"/>
</dbReference>
<dbReference type="AlphaFoldDB" id="A0A9P9ABU8"/>
<feature type="chain" id="PRO_5040490249" evidence="1">
    <location>
        <begin position="20"/>
        <end position="174"/>
    </location>
</feature>
<evidence type="ECO:0000313" key="2">
    <source>
        <dbReference type="EMBL" id="KAH6693801.1"/>
    </source>
</evidence>
<evidence type="ECO:0000313" key="3">
    <source>
        <dbReference type="Proteomes" id="UP000770015"/>
    </source>
</evidence>
<evidence type="ECO:0000256" key="1">
    <source>
        <dbReference type="SAM" id="SignalP"/>
    </source>
</evidence>